<reference evidence="1" key="1">
    <citation type="journal article" date="2022" name="bioRxiv">
        <title>Sequencing and chromosome-scale assembly of the giantPleurodeles waltlgenome.</title>
        <authorList>
            <person name="Brown T."/>
            <person name="Elewa A."/>
            <person name="Iarovenko S."/>
            <person name="Subramanian E."/>
            <person name="Araus A.J."/>
            <person name="Petzold A."/>
            <person name="Susuki M."/>
            <person name="Suzuki K.-i.T."/>
            <person name="Hayashi T."/>
            <person name="Toyoda A."/>
            <person name="Oliveira C."/>
            <person name="Osipova E."/>
            <person name="Leigh N.D."/>
            <person name="Simon A."/>
            <person name="Yun M.H."/>
        </authorList>
    </citation>
    <scope>NUCLEOTIDE SEQUENCE</scope>
    <source>
        <strain evidence="1">20211129_DDA</strain>
        <tissue evidence="1">Liver</tissue>
    </source>
</reference>
<keyword evidence="2" id="KW-1185">Reference proteome</keyword>
<comment type="caution">
    <text evidence="1">The sequence shown here is derived from an EMBL/GenBank/DDBJ whole genome shotgun (WGS) entry which is preliminary data.</text>
</comment>
<protein>
    <submittedName>
        <fullName evidence="1">Uncharacterized protein</fullName>
    </submittedName>
</protein>
<sequence>MMKRARLSSSAGRGRHARLDYRELTTVTALRWGLPFSPPPPSNNLLQTSATEQKAPTRWRPAAILGKQCRCEGGAGLEKRPTVTEAAQVLDIKTTLEPKIDILRNDMGLMREDHKKLKARVESTESSLACLRPSVAYATARIRALQKEVAYLRWRADDQAVQARHNNVRIVAFQKK</sequence>
<accession>A0AAV7KNG6</accession>
<dbReference type="EMBL" id="JANPWB010000016">
    <property type="protein sequence ID" value="KAJ1080032.1"/>
    <property type="molecule type" value="Genomic_DNA"/>
</dbReference>
<organism evidence="1 2">
    <name type="scientific">Pleurodeles waltl</name>
    <name type="common">Iberian ribbed newt</name>
    <dbReference type="NCBI Taxonomy" id="8319"/>
    <lineage>
        <taxon>Eukaryota</taxon>
        <taxon>Metazoa</taxon>
        <taxon>Chordata</taxon>
        <taxon>Craniata</taxon>
        <taxon>Vertebrata</taxon>
        <taxon>Euteleostomi</taxon>
        <taxon>Amphibia</taxon>
        <taxon>Batrachia</taxon>
        <taxon>Caudata</taxon>
        <taxon>Salamandroidea</taxon>
        <taxon>Salamandridae</taxon>
        <taxon>Pleurodelinae</taxon>
        <taxon>Pleurodeles</taxon>
    </lineage>
</organism>
<name>A0AAV7KNG6_PLEWA</name>
<proteinExistence type="predicted"/>
<dbReference type="AlphaFoldDB" id="A0AAV7KNG6"/>
<dbReference type="Proteomes" id="UP001066276">
    <property type="component" value="Chromosome 12"/>
</dbReference>
<evidence type="ECO:0000313" key="2">
    <source>
        <dbReference type="Proteomes" id="UP001066276"/>
    </source>
</evidence>
<gene>
    <name evidence="1" type="ORF">NDU88_000254</name>
</gene>
<evidence type="ECO:0000313" key="1">
    <source>
        <dbReference type="EMBL" id="KAJ1080032.1"/>
    </source>
</evidence>